<name>A0A2P6TN76_CHLSO</name>
<sequence length="653" mass="65923">MAAAPSPGGGQQPVAAAPPPVGQLVAAPPAGAQQLIAAMPPPPPRPPKRKEVVLDEDEYTATLEAIIERDFFPELPKLESKIAWLQAVRSGDPEQIRHAQLLIAQRRAAAAAGRPLTGLTPAGAPLFTPGGTAARVLEGDTPYVPMLPPGIPVREGTGAGGRPGTAANPAAPAGDVGAGAGAAADDVGAAPPVSLDQFLAQHTSEDNASFQEILEAVNARKRQKHAKQLAAGPDPKLLITDGREKTDGFGTTGQDPSTLVTWKHNPKNALFYGNQKDVVPFSDAELAAQVQGAPKAINHSGTRFPKDLQPSASATPSSSSAGGSVTAGSGRGAAAGGAVGAGPAGRGAAALAAAAGGTRGYDILATPSFDPGVESTPFMTWGDIEGTPLRIEAEDLPPGPLMGGPSFFIKEGSAKEQKMRELANKAGASLRKKGASLRGGTPVVTSTLAAAAAARRQGTGLPSGGAAAAAAAARPTSGRPASGRPPRGAAAAGQKPLSDAAKRLASSLHKGRQGKTDDLGLRASYRGPTPGSSRRGTTPATSAGGFGSSWSTAPTPSRGGSVAPSPAVHATLEEEEARVQALLRARQKELEGKARLEEARTAAVKAMQHVTQSGPQPHVERPAAAGAAQQQQQQRQRQQADGGGDLTAGLLNL</sequence>
<dbReference type="PANTHER" id="PTHR12940">
    <property type="entry name" value="ES-2 PROTEIN - RELATED"/>
    <property type="match status" value="1"/>
</dbReference>
<feature type="region of interest" description="Disordered" evidence="4">
    <location>
        <begin position="1"/>
        <end position="50"/>
    </location>
</feature>
<comment type="subcellular location">
    <subcellularLocation>
        <location evidence="1">Nucleus</location>
    </subcellularLocation>
</comment>
<feature type="compositionally biased region" description="Low complexity" evidence="4">
    <location>
        <begin position="164"/>
        <end position="184"/>
    </location>
</feature>
<feature type="region of interest" description="Disordered" evidence="4">
    <location>
        <begin position="602"/>
        <end position="653"/>
    </location>
</feature>
<evidence type="ECO:0000256" key="1">
    <source>
        <dbReference type="ARBA" id="ARBA00004123"/>
    </source>
</evidence>
<feature type="compositionally biased region" description="Low complexity" evidence="4">
    <location>
        <begin position="310"/>
        <end position="328"/>
    </location>
</feature>
<protein>
    <submittedName>
        <fullName evidence="5">DGCR14</fullName>
    </submittedName>
</protein>
<dbReference type="PANTHER" id="PTHR12940:SF0">
    <property type="entry name" value="SPLICING FACTOR ESS-2 HOMOLOG"/>
    <property type="match status" value="1"/>
</dbReference>
<feature type="region of interest" description="Disordered" evidence="4">
    <location>
        <begin position="458"/>
        <end position="571"/>
    </location>
</feature>
<dbReference type="GO" id="GO:0071013">
    <property type="term" value="C:catalytic step 2 spliceosome"/>
    <property type="evidence" value="ECO:0007669"/>
    <property type="project" value="TreeGrafter"/>
</dbReference>
<comment type="similarity">
    <text evidence="2">Belongs to the ESS2 family.</text>
</comment>
<keyword evidence="6" id="KW-1185">Reference proteome</keyword>
<feature type="region of interest" description="Disordered" evidence="4">
    <location>
        <begin position="154"/>
        <end position="184"/>
    </location>
</feature>
<dbReference type="STRING" id="3076.A0A2P6TN76"/>
<feature type="compositionally biased region" description="Gly residues" evidence="4">
    <location>
        <begin position="329"/>
        <end position="342"/>
    </location>
</feature>
<evidence type="ECO:0000256" key="2">
    <source>
        <dbReference type="ARBA" id="ARBA00009072"/>
    </source>
</evidence>
<dbReference type="Proteomes" id="UP000239899">
    <property type="component" value="Unassembled WGS sequence"/>
</dbReference>
<keyword evidence="3" id="KW-0539">Nucleus</keyword>
<organism evidence="5 6">
    <name type="scientific">Chlorella sorokiniana</name>
    <name type="common">Freshwater green alga</name>
    <dbReference type="NCBI Taxonomy" id="3076"/>
    <lineage>
        <taxon>Eukaryota</taxon>
        <taxon>Viridiplantae</taxon>
        <taxon>Chlorophyta</taxon>
        <taxon>core chlorophytes</taxon>
        <taxon>Trebouxiophyceae</taxon>
        <taxon>Chlorellales</taxon>
        <taxon>Chlorellaceae</taxon>
        <taxon>Chlorella clade</taxon>
        <taxon>Chlorella</taxon>
    </lineage>
</organism>
<reference evidence="5 6" key="1">
    <citation type="journal article" date="2018" name="Plant J.">
        <title>Genome sequences of Chlorella sorokiniana UTEX 1602 and Micractinium conductrix SAG 241.80: implications to maltose excretion by a green alga.</title>
        <authorList>
            <person name="Arriola M.B."/>
            <person name="Velmurugan N."/>
            <person name="Zhang Y."/>
            <person name="Plunkett M.H."/>
            <person name="Hondzo H."/>
            <person name="Barney B.M."/>
        </authorList>
    </citation>
    <scope>NUCLEOTIDE SEQUENCE [LARGE SCALE GENOMIC DNA]</scope>
    <source>
        <strain evidence="6">UTEX 1602</strain>
    </source>
</reference>
<dbReference type="OrthoDB" id="19679at2759"/>
<feature type="region of interest" description="Disordered" evidence="4">
    <location>
        <begin position="226"/>
        <end position="257"/>
    </location>
</feature>
<accession>A0A2P6TN76</accession>
<comment type="caution">
    <text evidence="5">The sequence shown here is derived from an EMBL/GenBank/DDBJ whole genome shotgun (WGS) entry which is preliminary data.</text>
</comment>
<dbReference type="Pfam" id="PF09751">
    <property type="entry name" value="Es2"/>
    <property type="match status" value="1"/>
</dbReference>
<feature type="compositionally biased region" description="Low complexity" evidence="4">
    <location>
        <begin position="458"/>
        <end position="493"/>
    </location>
</feature>
<evidence type="ECO:0000256" key="3">
    <source>
        <dbReference type="ARBA" id="ARBA00023242"/>
    </source>
</evidence>
<dbReference type="EMBL" id="LHPG02000010">
    <property type="protein sequence ID" value="PRW50786.1"/>
    <property type="molecule type" value="Genomic_DNA"/>
</dbReference>
<feature type="compositionally biased region" description="Low complexity" evidence="4">
    <location>
        <begin position="22"/>
        <end position="34"/>
    </location>
</feature>
<dbReference type="AlphaFoldDB" id="A0A2P6TN76"/>
<gene>
    <name evidence="5" type="ORF">C2E21_5503</name>
</gene>
<feature type="compositionally biased region" description="Low complexity" evidence="4">
    <location>
        <begin position="623"/>
        <end position="640"/>
    </location>
</feature>
<evidence type="ECO:0000256" key="4">
    <source>
        <dbReference type="SAM" id="MobiDB-lite"/>
    </source>
</evidence>
<proteinExistence type="inferred from homology"/>
<dbReference type="InterPro" id="IPR019148">
    <property type="entry name" value="Nuclear_protein_DGCR14_ESS-2"/>
</dbReference>
<evidence type="ECO:0000313" key="5">
    <source>
        <dbReference type="EMBL" id="PRW50786.1"/>
    </source>
</evidence>
<feature type="region of interest" description="Disordered" evidence="4">
    <location>
        <begin position="297"/>
        <end position="342"/>
    </location>
</feature>
<evidence type="ECO:0000313" key="6">
    <source>
        <dbReference type="Proteomes" id="UP000239899"/>
    </source>
</evidence>
<feature type="compositionally biased region" description="Polar residues" evidence="4">
    <location>
        <begin position="530"/>
        <end position="541"/>
    </location>
</feature>